<dbReference type="EMBL" id="JALJOS010000004">
    <property type="protein sequence ID" value="KAK9840243.1"/>
    <property type="molecule type" value="Genomic_DNA"/>
</dbReference>
<sequence>MLTSRSQDEYVQPPIWPEQFHSVMLQNRSGSLALVDLWYDWPAQRNLNLIQNQQAGTLWDIEWGNRTSYYFDREANTCKTITMPVGLLTPNWLSEAEYVGQQTVDNHLCNVWKKEAFIIYWADVKTGKPVKWIFEWTGATFEILTWSEGEVLEDEQWQAPAACFSSNAAELSGALLDDPGVSTSPLPKFGMNVAAA</sequence>
<dbReference type="Proteomes" id="UP001438707">
    <property type="component" value="Unassembled WGS sequence"/>
</dbReference>
<reference evidence="1 2" key="1">
    <citation type="journal article" date="2024" name="Nat. Commun.">
        <title>Phylogenomics reveals the evolutionary origins of lichenization in chlorophyte algae.</title>
        <authorList>
            <person name="Puginier C."/>
            <person name="Libourel C."/>
            <person name="Otte J."/>
            <person name="Skaloud P."/>
            <person name="Haon M."/>
            <person name="Grisel S."/>
            <person name="Petersen M."/>
            <person name="Berrin J.G."/>
            <person name="Delaux P.M."/>
            <person name="Dal Grande F."/>
            <person name="Keller J."/>
        </authorList>
    </citation>
    <scope>NUCLEOTIDE SEQUENCE [LARGE SCALE GENOMIC DNA]</scope>
    <source>
        <strain evidence="1 2">SAG 2145</strain>
    </source>
</reference>
<accession>A0AAW1S3S2</accession>
<protein>
    <submittedName>
        <fullName evidence="1">Uncharacterized protein</fullName>
    </submittedName>
</protein>
<comment type="caution">
    <text evidence="1">The sequence shown here is derived from an EMBL/GenBank/DDBJ whole genome shotgun (WGS) entry which is preliminary data.</text>
</comment>
<dbReference type="AlphaFoldDB" id="A0AAW1S3S2"/>
<proteinExistence type="predicted"/>
<gene>
    <name evidence="1" type="ORF">WJX74_006077</name>
</gene>
<evidence type="ECO:0000313" key="2">
    <source>
        <dbReference type="Proteomes" id="UP001438707"/>
    </source>
</evidence>
<dbReference type="PANTHER" id="PTHR33880">
    <property type="entry name" value="EXPRESSED PROTEIN"/>
    <property type="match status" value="1"/>
</dbReference>
<evidence type="ECO:0000313" key="1">
    <source>
        <dbReference type="EMBL" id="KAK9840243.1"/>
    </source>
</evidence>
<keyword evidence="2" id="KW-1185">Reference proteome</keyword>
<dbReference type="PANTHER" id="PTHR33880:SF19">
    <property type="entry name" value="EXPRESSED PROTEIN"/>
    <property type="match status" value="1"/>
</dbReference>
<organism evidence="1 2">
    <name type="scientific">Apatococcus lobatus</name>
    <dbReference type="NCBI Taxonomy" id="904363"/>
    <lineage>
        <taxon>Eukaryota</taxon>
        <taxon>Viridiplantae</taxon>
        <taxon>Chlorophyta</taxon>
        <taxon>core chlorophytes</taxon>
        <taxon>Trebouxiophyceae</taxon>
        <taxon>Chlorellales</taxon>
        <taxon>Chlorellaceae</taxon>
        <taxon>Apatococcus</taxon>
    </lineage>
</organism>
<name>A0AAW1S3S2_9CHLO</name>
<dbReference type="InterPro" id="IPR038941">
    <property type="entry name" value="At4g14100-like"/>
</dbReference>